<sequence>MGKGNMKIPNKIFFVYIADKILLSIMQNPLIITGKPLEKLITLIGEGIGSLYEPTKIRRKADAEAYRIEKIAEAKAKGLIISSKAELTIAEKAHNRVVIQEIDRQINIEDIAQKTVKYLKESDVPEDIDQDWKTRFFNKAKDISNDEMQEIWANILANEIDKPGKTSIRTLEVLSNLSQKEGKIFEMFCSFSFDHVGIYHPPGGEIYKKFGLRYSDLQILRSARLIHSADNLVSLLPLYEGVNGCFISRGDKMYVLIPGTNKDLTFDVTQLTQEGLELMNIIKTPKDDSYFNSFLADCKISRKIEFREATDEDLKYLNLE</sequence>
<keyword evidence="2" id="KW-1185">Reference proteome</keyword>
<dbReference type="EMBL" id="CP061171">
    <property type="protein sequence ID" value="QNR83593.1"/>
    <property type="molecule type" value="Genomic_DNA"/>
</dbReference>
<name>A0ABX6TF52_9SPHI</name>
<reference evidence="1 2" key="1">
    <citation type="submission" date="2020-09" db="EMBL/GenBank/DDBJ databases">
        <title>Pedobacter sp. SW-16 isolated from soil near Yeocheon.</title>
        <authorList>
            <person name="Im H.S."/>
            <person name="Joung Y."/>
            <person name="Lee S.-S."/>
        </authorList>
    </citation>
    <scope>NUCLEOTIDE SEQUENCE [LARGE SCALE GENOMIC DNA]</scope>
    <source>
        <strain evidence="1 2">SW-16</strain>
    </source>
</reference>
<dbReference type="RefSeq" id="WP_190326617.1">
    <property type="nucleotide sequence ID" value="NZ_CP061171.1"/>
</dbReference>
<gene>
    <name evidence="1" type="ORF">H9N25_16780</name>
</gene>
<dbReference type="Pfam" id="PF10987">
    <property type="entry name" value="DUF2806"/>
    <property type="match status" value="1"/>
</dbReference>
<accession>A0ABX6TF52</accession>
<organism evidence="1 2">
    <name type="scientific">Pedobacter riviphilus</name>
    <dbReference type="NCBI Taxonomy" id="2766984"/>
    <lineage>
        <taxon>Bacteria</taxon>
        <taxon>Pseudomonadati</taxon>
        <taxon>Bacteroidota</taxon>
        <taxon>Sphingobacteriia</taxon>
        <taxon>Sphingobacteriales</taxon>
        <taxon>Sphingobacteriaceae</taxon>
        <taxon>Pedobacter</taxon>
    </lineage>
</organism>
<evidence type="ECO:0000313" key="1">
    <source>
        <dbReference type="EMBL" id="QNR83593.1"/>
    </source>
</evidence>
<evidence type="ECO:0000313" key="2">
    <source>
        <dbReference type="Proteomes" id="UP000516439"/>
    </source>
</evidence>
<proteinExistence type="predicted"/>
<dbReference type="InterPro" id="IPR021254">
    <property type="entry name" value="DUF2806"/>
</dbReference>
<dbReference type="Proteomes" id="UP000516439">
    <property type="component" value="Chromosome"/>
</dbReference>
<protein>
    <submittedName>
        <fullName evidence="1">DUF2806 domain-containing protein</fullName>
    </submittedName>
</protein>